<comment type="caution">
    <text evidence="1">The sequence shown here is derived from an EMBL/GenBank/DDBJ whole genome shotgun (WGS) entry which is preliminary data.</text>
</comment>
<evidence type="ECO:0000313" key="1">
    <source>
        <dbReference type="EMBL" id="KAG2204836.1"/>
    </source>
</evidence>
<proteinExistence type="predicted"/>
<sequence length="252" mass="29380">MAKLDLTTEYILKGLTEKTDREAVKGKDHRHQKQCEGTHFRVEESDLVSYFETLTCFCKRPVSRYYTLEYGAILECASYDETKPFFNPRFVCGFHVHEIAWLRLYEQLLQGYTICSRLVELRACPLFNFTYCALFKVHNDYPSVPVGLPTCFCRKPIKMVHEQQVIKKQQDTLLKYLERTSIDQPNKIITNFICANRNEQGVTKCDWMNSADLSVFPKPKNKLHSQVDHSTYHEYTASLKLDVSAYLATTLF</sequence>
<keyword evidence="2" id="KW-1185">Reference proteome</keyword>
<reference evidence="1" key="1">
    <citation type="submission" date="2020-12" db="EMBL/GenBank/DDBJ databases">
        <title>Metabolic potential, ecology and presence of endohyphal bacteria is reflected in genomic diversity of Mucoromycotina.</title>
        <authorList>
            <person name="Muszewska A."/>
            <person name="Okrasinska A."/>
            <person name="Steczkiewicz K."/>
            <person name="Drgas O."/>
            <person name="Orlowska M."/>
            <person name="Perlinska-Lenart U."/>
            <person name="Aleksandrzak-Piekarczyk T."/>
            <person name="Szatraj K."/>
            <person name="Zielenkiewicz U."/>
            <person name="Pilsyk S."/>
            <person name="Malc E."/>
            <person name="Mieczkowski P."/>
            <person name="Kruszewska J.S."/>
            <person name="Biernat P."/>
            <person name="Pawlowska J."/>
        </authorList>
    </citation>
    <scope>NUCLEOTIDE SEQUENCE</scope>
    <source>
        <strain evidence="1">WA0000017839</strain>
    </source>
</reference>
<evidence type="ECO:0000313" key="2">
    <source>
        <dbReference type="Proteomes" id="UP000603453"/>
    </source>
</evidence>
<gene>
    <name evidence="1" type="ORF">INT47_004111</name>
</gene>
<name>A0A8H7R5K0_9FUNG</name>
<dbReference type="AlphaFoldDB" id="A0A8H7R5K0"/>
<accession>A0A8H7R5K0</accession>
<dbReference type="OrthoDB" id="1711136at2759"/>
<organism evidence="1 2">
    <name type="scientific">Mucor saturninus</name>
    <dbReference type="NCBI Taxonomy" id="64648"/>
    <lineage>
        <taxon>Eukaryota</taxon>
        <taxon>Fungi</taxon>
        <taxon>Fungi incertae sedis</taxon>
        <taxon>Mucoromycota</taxon>
        <taxon>Mucoromycotina</taxon>
        <taxon>Mucoromycetes</taxon>
        <taxon>Mucorales</taxon>
        <taxon>Mucorineae</taxon>
        <taxon>Mucoraceae</taxon>
        <taxon>Mucor</taxon>
    </lineage>
</organism>
<protein>
    <submittedName>
        <fullName evidence="1">Uncharacterized protein</fullName>
    </submittedName>
</protein>
<dbReference type="EMBL" id="JAEPRD010000041">
    <property type="protein sequence ID" value="KAG2204836.1"/>
    <property type="molecule type" value="Genomic_DNA"/>
</dbReference>
<dbReference type="Proteomes" id="UP000603453">
    <property type="component" value="Unassembled WGS sequence"/>
</dbReference>